<keyword evidence="4" id="KW-1185">Reference proteome</keyword>
<name>A0A2J6R7N6_HYAVF</name>
<dbReference type="STRING" id="1149755.A0A2J6R7N6"/>
<dbReference type="EMBL" id="KZ613953">
    <property type="protein sequence ID" value="PMD34522.1"/>
    <property type="molecule type" value="Genomic_DNA"/>
</dbReference>
<sequence length="747" mass="85073">MPGKNDSKAAERRAGLVAERTNKDLCSAALNCQHSFLPITELVLCLTGFPRKRSELEQAKEEGIQTWTLAGDELRNFIEVMQKRIQATTKSNTNPPGRALFEHCLLRYGINVDSGLYSECAFSIEDAQLFSEYIRALDQSSLRQICMIKNFQTKWQSEVIDWGLDCLAAFAKDPEVAETMRSIELLLQSRFAEVATMSCVTSISAGATLLVLMRLKQRMMALDAKGDQGPDFPLTLLGKLLEYRDRKRVTLCTWEVKVLDKLYTQVELTEESYLEDLAQHMAASATASWTAPPTKFAQTLLTLEMHITLWQEQMLDSAFASLNNEKLVKTTDPYRMINIDDSLSDFTIIPKSQLLRAFAQNIPIMKFSPQDPSLSDVHWECRQEMRSLQRKEAEWSQWTTDIIALLDIPATTDMTTSTSRTTALMSNVRALKELVVRYKAELLAAEAAQKDLLAELSQRDAEYRKKKDELRKELKEKDTRIHELEVAARELDQFKKDHPRQNMAELEKELKNRERMVTDREEKAKIKEEELKKAHRQGKKDTLKEAKTNDAQLTKLLREDQKKSSDLEKELASTTAAMNILQLDLDAYVTENQELQITRGLAHKGEDEQAEIAALRKEVEKYKKLAEVAQPVEKIAKLKQRSQTAQSDANTAALAGKGKLEDLMDTLSKKLAEKDGQLRSAKDEIQRLNDQYMASGVPQMTILAANQKIRELSNELADLQRQLAARDLRIAKIESMKEEFLRLICDM</sequence>
<evidence type="ECO:0000313" key="4">
    <source>
        <dbReference type="Proteomes" id="UP000235786"/>
    </source>
</evidence>
<evidence type="ECO:0000256" key="1">
    <source>
        <dbReference type="SAM" id="Coils"/>
    </source>
</evidence>
<reference evidence="3 4" key="1">
    <citation type="submission" date="2016-04" db="EMBL/GenBank/DDBJ databases">
        <title>A degradative enzymes factory behind the ericoid mycorrhizal symbiosis.</title>
        <authorList>
            <consortium name="DOE Joint Genome Institute"/>
            <person name="Martino E."/>
            <person name="Morin E."/>
            <person name="Grelet G."/>
            <person name="Kuo A."/>
            <person name="Kohler A."/>
            <person name="Daghino S."/>
            <person name="Barry K."/>
            <person name="Choi C."/>
            <person name="Cichocki N."/>
            <person name="Clum A."/>
            <person name="Copeland A."/>
            <person name="Hainaut M."/>
            <person name="Haridas S."/>
            <person name="Labutti K."/>
            <person name="Lindquist E."/>
            <person name="Lipzen A."/>
            <person name="Khouja H.-R."/>
            <person name="Murat C."/>
            <person name="Ohm R."/>
            <person name="Olson A."/>
            <person name="Spatafora J."/>
            <person name="Veneault-Fourrey C."/>
            <person name="Henrissat B."/>
            <person name="Grigoriev I."/>
            <person name="Martin F."/>
            <person name="Perotto S."/>
        </authorList>
    </citation>
    <scope>NUCLEOTIDE SEQUENCE [LARGE SCALE GENOMIC DNA]</scope>
    <source>
        <strain evidence="3 4">F</strain>
    </source>
</reference>
<gene>
    <name evidence="3" type="ORF">L207DRAFT_533849</name>
</gene>
<dbReference type="OrthoDB" id="10573800at2759"/>
<feature type="compositionally biased region" description="Basic and acidic residues" evidence="2">
    <location>
        <begin position="556"/>
        <end position="565"/>
    </location>
</feature>
<proteinExistence type="predicted"/>
<feature type="compositionally biased region" description="Basic and acidic residues" evidence="2">
    <location>
        <begin position="539"/>
        <end position="548"/>
    </location>
</feature>
<protein>
    <submittedName>
        <fullName evidence="3">Uncharacterized protein</fullName>
    </submittedName>
</protein>
<feature type="coiled-coil region" evidence="1">
    <location>
        <begin position="664"/>
        <end position="729"/>
    </location>
</feature>
<accession>A0A2J6R7N6</accession>
<keyword evidence="1" id="KW-0175">Coiled coil</keyword>
<dbReference type="AlphaFoldDB" id="A0A2J6R7N6"/>
<feature type="region of interest" description="Disordered" evidence="2">
    <location>
        <begin position="531"/>
        <end position="565"/>
    </location>
</feature>
<organism evidence="3 4">
    <name type="scientific">Hyaloscypha variabilis (strain UAMH 11265 / GT02V1 / F)</name>
    <name type="common">Meliniomyces variabilis</name>
    <dbReference type="NCBI Taxonomy" id="1149755"/>
    <lineage>
        <taxon>Eukaryota</taxon>
        <taxon>Fungi</taxon>
        <taxon>Dikarya</taxon>
        <taxon>Ascomycota</taxon>
        <taxon>Pezizomycotina</taxon>
        <taxon>Leotiomycetes</taxon>
        <taxon>Helotiales</taxon>
        <taxon>Hyaloscyphaceae</taxon>
        <taxon>Hyaloscypha</taxon>
        <taxon>Hyaloscypha variabilis</taxon>
    </lineage>
</organism>
<evidence type="ECO:0000313" key="3">
    <source>
        <dbReference type="EMBL" id="PMD34522.1"/>
    </source>
</evidence>
<dbReference type="Proteomes" id="UP000235786">
    <property type="component" value="Unassembled WGS sequence"/>
</dbReference>
<evidence type="ECO:0000256" key="2">
    <source>
        <dbReference type="SAM" id="MobiDB-lite"/>
    </source>
</evidence>